<proteinExistence type="predicted"/>
<keyword evidence="3" id="KW-1185">Reference proteome</keyword>
<feature type="compositionally biased region" description="Low complexity" evidence="1">
    <location>
        <begin position="41"/>
        <end position="62"/>
    </location>
</feature>
<sequence length="72" mass="7138">MPASSNQQSDSVGIGAQFGTQGTATSPGTTAGGILDDIQAGSSNGNGNGRSTNNSPNSPPWSHLNGGQRRPN</sequence>
<accession>A0AAD6HBM9</accession>
<comment type="caution">
    <text evidence="2">The sequence shown here is derived from an EMBL/GenBank/DDBJ whole genome shotgun (WGS) entry which is preliminary data.</text>
</comment>
<name>A0AAD6HBM9_9EURO</name>
<dbReference type="Proteomes" id="UP001215712">
    <property type="component" value="Unassembled WGS sequence"/>
</dbReference>
<reference evidence="2" key="2">
    <citation type="submission" date="2023-01" db="EMBL/GenBank/DDBJ databases">
        <authorList>
            <person name="Petersen C."/>
        </authorList>
    </citation>
    <scope>NUCLEOTIDE SEQUENCE</scope>
    <source>
        <strain evidence="2">IBT 17514</strain>
    </source>
</reference>
<evidence type="ECO:0000256" key="1">
    <source>
        <dbReference type="SAM" id="MobiDB-lite"/>
    </source>
</evidence>
<evidence type="ECO:0000313" key="3">
    <source>
        <dbReference type="Proteomes" id="UP001215712"/>
    </source>
</evidence>
<evidence type="ECO:0000313" key="2">
    <source>
        <dbReference type="EMBL" id="KAJ5703979.1"/>
    </source>
</evidence>
<reference evidence="2" key="1">
    <citation type="journal article" date="2023" name="IMA Fungus">
        <title>Comparative genomic study of the Penicillium genus elucidates a diverse pangenome and 15 lateral gene transfer events.</title>
        <authorList>
            <person name="Petersen C."/>
            <person name="Sorensen T."/>
            <person name="Nielsen M.R."/>
            <person name="Sondergaard T.E."/>
            <person name="Sorensen J.L."/>
            <person name="Fitzpatrick D.A."/>
            <person name="Frisvad J.C."/>
            <person name="Nielsen K.L."/>
        </authorList>
    </citation>
    <scope>NUCLEOTIDE SEQUENCE</scope>
    <source>
        <strain evidence="2">IBT 17514</strain>
    </source>
</reference>
<dbReference type="AlphaFoldDB" id="A0AAD6HBM9"/>
<organism evidence="2 3">
    <name type="scientific">Penicillium malachiteum</name>
    <dbReference type="NCBI Taxonomy" id="1324776"/>
    <lineage>
        <taxon>Eukaryota</taxon>
        <taxon>Fungi</taxon>
        <taxon>Dikarya</taxon>
        <taxon>Ascomycota</taxon>
        <taxon>Pezizomycotina</taxon>
        <taxon>Eurotiomycetes</taxon>
        <taxon>Eurotiomycetidae</taxon>
        <taxon>Eurotiales</taxon>
        <taxon>Aspergillaceae</taxon>
        <taxon>Penicillium</taxon>
    </lineage>
</organism>
<feature type="region of interest" description="Disordered" evidence="1">
    <location>
        <begin position="1"/>
        <end position="72"/>
    </location>
</feature>
<feature type="compositionally biased region" description="Polar residues" evidence="1">
    <location>
        <begin position="1"/>
        <end position="11"/>
    </location>
</feature>
<dbReference type="EMBL" id="JAQJAN010000020">
    <property type="protein sequence ID" value="KAJ5703979.1"/>
    <property type="molecule type" value="Genomic_DNA"/>
</dbReference>
<feature type="compositionally biased region" description="Low complexity" evidence="1">
    <location>
        <begin position="19"/>
        <end position="33"/>
    </location>
</feature>
<protein>
    <submittedName>
        <fullName evidence="2">Uncharacterized protein</fullName>
    </submittedName>
</protein>
<gene>
    <name evidence="2" type="ORF">N7493_011117</name>
</gene>